<evidence type="ECO:0000256" key="2">
    <source>
        <dbReference type="ARBA" id="ARBA00022475"/>
    </source>
</evidence>
<comment type="function">
    <text evidence="8">Catalyzes the phospholipid dependent N-acylation of the N-terminal cysteine of apolipoprotein, the last step in lipoprotein maturation.</text>
</comment>
<dbReference type="Pfam" id="PF20154">
    <property type="entry name" value="LNT_N"/>
    <property type="match status" value="1"/>
</dbReference>
<dbReference type="EC" id="2.3.1.269" evidence="8"/>
<evidence type="ECO:0000256" key="6">
    <source>
        <dbReference type="ARBA" id="ARBA00023136"/>
    </source>
</evidence>
<feature type="region of interest" description="Disordered" evidence="9">
    <location>
        <begin position="1"/>
        <end position="20"/>
    </location>
</feature>
<dbReference type="EMBL" id="CP159534">
    <property type="protein sequence ID" value="XCJ69018.1"/>
    <property type="molecule type" value="Genomic_DNA"/>
</dbReference>
<dbReference type="PANTHER" id="PTHR38686:SF1">
    <property type="entry name" value="APOLIPOPROTEIN N-ACYLTRANSFERASE"/>
    <property type="match status" value="1"/>
</dbReference>
<feature type="region of interest" description="Disordered" evidence="9">
    <location>
        <begin position="203"/>
        <end position="234"/>
    </location>
</feature>
<comment type="similarity">
    <text evidence="8">Belongs to the CN hydrolase family. Apolipoprotein N-acyltransferase subfamily.</text>
</comment>
<dbReference type="InterPro" id="IPR004563">
    <property type="entry name" value="Apolipo_AcylTrfase"/>
</dbReference>
<comment type="catalytic activity">
    <reaction evidence="8">
        <text>N-terminal S-1,2-diacyl-sn-glyceryl-L-cysteinyl-[lipoprotein] + a glycerophospholipid = N-acyl-S-1,2-diacyl-sn-glyceryl-L-cysteinyl-[lipoprotein] + a 2-acyl-sn-glycero-3-phospholipid + H(+)</text>
        <dbReference type="Rhea" id="RHEA:48228"/>
        <dbReference type="Rhea" id="RHEA-COMP:14681"/>
        <dbReference type="Rhea" id="RHEA-COMP:14684"/>
        <dbReference type="ChEBI" id="CHEBI:15378"/>
        <dbReference type="ChEBI" id="CHEBI:136912"/>
        <dbReference type="ChEBI" id="CHEBI:140656"/>
        <dbReference type="ChEBI" id="CHEBI:140657"/>
        <dbReference type="ChEBI" id="CHEBI:140660"/>
        <dbReference type="EC" id="2.3.1.269"/>
    </reaction>
</comment>
<gene>
    <name evidence="8 11" type="primary">lnt</name>
    <name evidence="11" type="ORF">ABII15_03140</name>
</gene>
<proteinExistence type="inferred from homology"/>
<comment type="caution">
    <text evidence="8">Lacks conserved residue(s) required for the propagation of feature annotation.</text>
</comment>
<feature type="transmembrane region" description="Helical" evidence="8">
    <location>
        <begin position="98"/>
        <end position="119"/>
    </location>
</feature>
<keyword evidence="4 8" id="KW-0812">Transmembrane</keyword>
<comment type="pathway">
    <text evidence="8">Protein modification; lipoprotein biosynthesis (N-acyl transfer).</text>
</comment>
<dbReference type="InterPro" id="IPR003010">
    <property type="entry name" value="C-N_Hydrolase"/>
</dbReference>
<evidence type="ECO:0000256" key="3">
    <source>
        <dbReference type="ARBA" id="ARBA00022679"/>
    </source>
</evidence>
<evidence type="ECO:0000256" key="9">
    <source>
        <dbReference type="SAM" id="MobiDB-lite"/>
    </source>
</evidence>
<feature type="transmembrane region" description="Helical" evidence="8">
    <location>
        <begin position="163"/>
        <end position="192"/>
    </location>
</feature>
<feature type="transmembrane region" description="Helical" evidence="8">
    <location>
        <begin position="27"/>
        <end position="44"/>
    </location>
</feature>
<dbReference type="InterPro" id="IPR045378">
    <property type="entry name" value="LNT_N"/>
</dbReference>
<dbReference type="PROSITE" id="PS50263">
    <property type="entry name" value="CN_HYDROLASE"/>
    <property type="match status" value="1"/>
</dbReference>
<keyword evidence="7 8" id="KW-0012">Acyltransferase</keyword>
<evidence type="ECO:0000313" key="11">
    <source>
        <dbReference type="EMBL" id="XCJ69018.1"/>
    </source>
</evidence>
<dbReference type="PANTHER" id="PTHR38686">
    <property type="entry name" value="APOLIPOPROTEIN N-ACYLTRANSFERASE"/>
    <property type="match status" value="1"/>
</dbReference>
<name>A0AAU8ILA9_9ACTN</name>
<dbReference type="GO" id="GO:0005886">
    <property type="term" value="C:plasma membrane"/>
    <property type="evidence" value="ECO:0007669"/>
    <property type="project" value="UniProtKB-SubCell"/>
</dbReference>
<reference evidence="11" key="1">
    <citation type="submission" date="2024-06" db="EMBL/GenBank/DDBJ databases">
        <title>Streptomyces sp. strain HUAS MG91 genome sequences.</title>
        <authorList>
            <person name="Mo P."/>
        </authorList>
    </citation>
    <scope>NUCLEOTIDE SEQUENCE</scope>
    <source>
        <strain evidence="11">HUAS MG91</strain>
    </source>
</reference>
<evidence type="ECO:0000259" key="10">
    <source>
        <dbReference type="PROSITE" id="PS50263"/>
    </source>
</evidence>
<keyword evidence="6 8" id="KW-0472">Membrane</keyword>
<evidence type="ECO:0000256" key="4">
    <source>
        <dbReference type="ARBA" id="ARBA00022692"/>
    </source>
</evidence>
<dbReference type="RefSeq" id="WP_353940702.1">
    <property type="nucleotide sequence ID" value="NZ_CP159534.1"/>
</dbReference>
<feature type="domain" description="CN hydrolase" evidence="10">
    <location>
        <begin position="274"/>
        <end position="526"/>
    </location>
</feature>
<keyword evidence="2 8" id="KW-1003">Cell membrane</keyword>
<dbReference type="AlphaFoldDB" id="A0AAU8ILA9"/>
<accession>A0AAU8ILA9</accession>
<sequence>MTATAPPVAPSDEPDAQPARRSGLRRFVPVVLAAIAGLLLYVTFPPRELPWLAPLSFALLGIAVHGRRLRAGFGLGLVFGLAYLVPLLSWTGVDVGPLPWLALAAAEALILALAGMGIAYVSRLPLWPLWASAVWIADEALRARFPFGGFPWGKIAFGQPSGVFLPLASLGGTPLLGFGVVLCGFGLGGLVLRVLRLKKARDTDPAHGVDETPGANEISGTEETTGPSAARGTGGARLLRDRGVIAAAVCTVAPVIAGVAAMPLVSNDAEAGTARVALIQGNVPRMGLDFNAQRRAVLDYHVRETMKLADRIKAGTVKKPDLVLWPENSSDIDPYVNMDAYEEIQKAAEAVGAPISVGAVVTDKNGDERNQLILWDPKTGPGATYNKRHLQPFGEYMPYRGFFRVFSKDVDRAGNFVPGDKAVVFDMSGTKVGNVTCYEAAFDDVVRDQVDEGAQILSVPSNNATFERSQMTYQQLAMDRVRAVEHGRAVMVPVTSGVSAVIRPDGSIAQKTGMFEADTLLADVPRRTSKTLATRVGAWPEALLTVLGVGGLAWAVVRSRGGRSATARSKGRPANG</sequence>
<organism evidence="11">
    <name type="scientific">Streptomyces tabacisoli</name>
    <dbReference type="NCBI Taxonomy" id="3156398"/>
    <lineage>
        <taxon>Bacteria</taxon>
        <taxon>Bacillati</taxon>
        <taxon>Actinomycetota</taxon>
        <taxon>Actinomycetes</taxon>
        <taxon>Kitasatosporales</taxon>
        <taxon>Streptomycetaceae</taxon>
        <taxon>Streptomyces</taxon>
    </lineage>
</organism>
<dbReference type="KEGG" id="stac:ABII15_03140"/>
<feature type="compositionally biased region" description="Polar residues" evidence="9">
    <location>
        <begin position="218"/>
        <end position="227"/>
    </location>
</feature>
<dbReference type="GO" id="GO:0042158">
    <property type="term" value="P:lipoprotein biosynthetic process"/>
    <property type="evidence" value="ECO:0007669"/>
    <property type="project" value="UniProtKB-UniRule"/>
</dbReference>
<keyword evidence="5 8" id="KW-1133">Transmembrane helix</keyword>
<protein>
    <recommendedName>
        <fullName evidence="8">Apolipoprotein N-acyltransferase</fullName>
        <shortName evidence="8">ALP N-acyltransferase</shortName>
        <ecNumber evidence="8">2.3.1.269</ecNumber>
    </recommendedName>
</protein>
<evidence type="ECO:0000256" key="1">
    <source>
        <dbReference type="ARBA" id="ARBA00004651"/>
    </source>
</evidence>
<dbReference type="CDD" id="cd07571">
    <property type="entry name" value="ALP_N-acyl_transferase"/>
    <property type="match status" value="1"/>
</dbReference>
<evidence type="ECO:0000256" key="5">
    <source>
        <dbReference type="ARBA" id="ARBA00022989"/>
    </source>
</evidence>
<feature type="transmembrane region" description="Helical" evidence="8">
    <location>
        <begin position="73"/>
        <end position="92"/>
    </location>
</feature>
<feature type="transmembrane region" description="Helical" evidence="8">
    <location>
        <begin position="244"/>
        <end position="265"/>
    </location>
</feature>
<keyword evidence="3 8" id="KW-0808">Transferase</keyword>
<comment type="subcellular location">
    <subcellularLocation>
        <location evidence="1 8">Cell membrane</location>
        <topology evidence="1 8">Multi-pass membrane protein</topology>
    </subcellularLocation>
</comment>
<evidence type="ECO:0000256" key="7">
    <source>
        <dbReference type="ARBA" id="ARBA00023315"/>
    </source>
</evidence>
<dbReference type="GO" id="GO:0016410">
    <property type="term" value="F:N-acyltransferase activity"/>
    <property type="evidence" value="ECO:0007669"/>
    <property type="project" value="UniProtKB-UniRule"/>
</dbReference>
<dbReference type="NCBIfam" id="TIGR00546">
    <property type="entry name" value="lnt"/>
    <property type="match status" value="1"/>
</dbReference>
<dbReference type="Gene3D" id="3.60.110.10">
    <property type="entry name" value="Carbon-nitrogen hydrolase"/>
    <property type="match status" value="1"/>
</dbReference>
<dbReference type="SUPFAM" id="SSF56317">
    <property type="entry name" value="Carbon-nitrogen hydrolase"/>
    <property type="match status" value="1"/>
</dbReference>
<dbReference type="InterPro" id="IPR036526">
    <property type="entry name" value="C-N_Hydrolase_sf"/>
</dbReference>
<dbReference type="HAMAP" id="MF_01148">
    <property type="entry name" value="Lnt"/>
    <property type="match status" value="1"/>
</dbReference>
<evidence type="ECO:0000256" key="8">
    <source>
        <dbReference type="HAMAP-Rule" id="MF_01148"/>
    </source>
</evidence>
<dbReference type="Pfam" id="PF00795">
    <property type="entry name" value="CN_hydrolase"/>
    <property type="match status" value="1"/>
</dbReference>